<dbReference type="AlphaFoldDB" id="A0A251RKU9"/>
<dbReference type="EMBL" id="MNCJ02000332">
    <property type="protein sequence ID" value="KAF5753394.1"/>
    <property type="molecule type" value="Genomic_DNA"/>
</dbReference>
<proteinExistence type="predicted"/>
<reference evidence="2" key="2">
    <citation type="submission" date="2017-02" db="EMBL/GenBank/DDBJ databases">
        <title>Sunflower complete genome.</title>
        <authorList>
            <person name="Langlade N."/>
            <person name="Munos S."/>
        </authorList>
    </citation>
    <scope>NUCLEOTIDE SEQUENCE [LARGE SCALE GENOMIC DNA]</scope>
    <source>
        <tissue evidence="2">Leaves</tissue>
    </source>
</reference>
<reference evidence="1" key="3">
    <citation type="submission" date="2020-06" db="EMBL/GenBank/DDBJ databases">
        <title>Helianthus annuus Genome sequencing and assembly Release 2.</title>
        <authorList>
            <person name="Gouzy J."/>
            <person name="Langlade N."/>
            <person name="Munos S."/>
        </authorList>
    </citation>
    <scope>NUCLEOTIDE SEQUENCE</scope>
    <source>
        <tissue evidence="1">Leaves</tissue>
    </source>
</reference>
<name>A0A251RKU9_HELAN</name>
<dbReference type="InParanoid" id="A0A251RKU9"/>
<protein>
    <submittedName>
        <fullName evidence="2">Uncharacterized protein</fullName>
    </submittedName>
</protein>
<gene>
    <name evidence="2" type="ORF">HannXRQ_Chr17g0533991</name>
    <name evidence="1" type="ORF">HanXRQr2_Chr17g0779671</name>
</gene>
<dbReference type="Proteomes" id="UP000215914">
    <property type="component" value="Chromosome 17"/>
</dbReference>
<accession>A0A251RKU9</accession>
<keyword evidence="3" id="KW-1185">Reference proteome</keyword>
<organism evidence="2 3">
    <name type="scientific">Helianthus annuus</name>
    <name type="common">Common sunflower</name>
    <dbReference type="NCBI Taxonomy" id="4232"/>
    <lineage>
        <taxon>Eukaryota</taxon>
        <taxon>Viridiplantae</taxon>
        <taxon>Streptophyta</taxon>
        <taxon>Embryophyta</taxon>
        <taxon>Tracheophyta</taxon>
        <taxon>Spermatophyta</taxon>
        <taxon>Magnoliopsida</taxon>
        <taxon>eudicotyledons</taxon>
        <taxon>Gunneridae</taxon>
        <taxon>Pentapetalae</taxon>
        <taxon>asterids</taxon>
        <taxon>campanulids</taxon>
        <taxon>Asterales</taxon>
        <taxon>Asteraceae</taxon>
        <taxon>Asteroideae</taxon>
        <taxon>Heliantheae alliance</taxon>
        <taxon>Heliantheae</taxon>
        <taxon>Helianthus</taxon>
    </lineage>
</organism>
<evidence type="ECO:0000313" key="1">
    <source>
        <dbReference type="EMBL" id="KAF5753394.1"/>
    </source>
</evidence>
<sequence length="111" mass="12766">MKKQENNIYSLLSFSSLNTFWFFSNNQTLSSSVPHMFHFKVEEQKESRLSSSVINSGEQPPTHFSVPSILWHKRLRSGFKSTCEVAALKRFRSSFILLDSDRPVDLDPVSP</sequence>
<reference evidence="1 3" key="1">
    <citation type="journal article" date="2017" name="Nature">
        <title>The sunflower genome provides insights into oil metabolism, flowering and Asterid evolution.</title>
        <authorList>
            <person name="Badouin H."/>
            <person name="Gouzy J."/>
            <person name="Grassa C.J."/>
            <person name="Murat F."/>
            <person name="Staton S.E."/>
            <person name="Cottret L."/>
            <person name="Lelandais-Briere C."/>
            <person name="Owens G.L."/>
            <person name="Carrere S."/>
            <person name="Mayjonade B."/>
            <person name="Legrand L."/>
            <person name="Gill N."/>
            <person name="Kane N.C."/>
            <person name="Bowers J.E."/>
            <person name="Hubner S."/>
            <person name="Bellec A."/>
            <person name="Berard A."/>
            <person name="Berges H."/>
            <person name="Blanchet N."/>
            <person name="Boniface M.C."/>
            <person name="Brunel D."/>
            <person name="Catrice O."/>
            <person name="Chaidir N."/>
            <person name="Claudel C."/>
            <person name="Donnadieu C."/>
            <person name="Faraut T."/>
            <person name="Fievet G."/>
            <person name="Helmstetter N."/>
            <person name="King M."/>
            <person name="Knapp S.J."/>
            <person name="Lai Z."/>
            <person name="Le Paslier M.C."/>
            <person name="Lippi Y."/>
            <person name="Lorenzon L."/>
            <person name="Mandel J.R."/>
            <person name="Marage G."/>
            <person name="Marchand G."/>
            <person name="Marquand E."/>
            <person name="Bret-Mestries E."/>
            <person name="Morien E."/>
            <person name="Nambeesan S."/>
            <person name="Nguyen T."/>
            <person name="Pegot-Espagnet P."/>
            <person name="Pouilly N."/>
            <person name="Raftis F."/>
            <person name="Sallet E."/>
            <person name="Schiex T."/>
            <person name="Thomas J."/>
            <person name="Vandecasteele C."/>
            <person name="Vares D."/>
            <person name="Vear F."/>
            <person name="Vautrin S."/>
            <person name="Crespi M."/>
            <person name="Mangin B."/>
            <person name="Burke J.M."/>
            <person name="Salse J."/>
            <person name="Munos S."/>
            <person name="Vincourt P."/>
            <person name="Rieseberg L.H."/>
            <person name="Langlade N.B."/>
        </authorList>
    </citation>
    <scope>NUCLEOTIDE SEQUENCE [LARGE SCALE GENOMIC DNA]</scope>
    <source>
        <strain evidence="3">cv. SF193</strain>
        <tissue evidence="1">Leaves</tissue>
    </source>
</reference>
<dbReference type="Gramene" id="mRNA:HanXRQr2_Chr17g0779671">
    <property type="protein sequence ID" value="CDS:HanXRQr2_Chr17g0779671.1"/>
    <property type="gene ID" value="HanXRQr2_Chr17g0779671"/>
</dbReference>
<evidence type="ECO:0000313" key="3">
    <source>
        <dbReference type="Proteomes" id="UP000215914"/>
    </source>
</evidence>
<evidence type="ECO:0000313" key="2">
    <source>
        <dbReference type="EMBL" id="OTF84886.1"/>
    </source>
</evidence>
<dbReference type="EMBL" id="CM007906">
    <property type="protein sequence ID" value="OTF84886.1"/>
    <property type="molecule type" value="Genomic_DNA"/>
</dbReference>